<dbReference type="EMBL" id="MZGJ01000008">
    <property type="protein sequence ID" value="OQX51110.1"/>
    <property type="molecule type" value="Genomic_DNA"/>
</dbReference>
<accession>A0A1W9NYM0</accession>
<protein>
    <recommendedName>
        <fullName evidence="1">RNase H type-1 domain-containing protein</fullName>
    </recommendedName>
</protein>
<name>A0A1W9NYM0_UNCC3</name>
<reference evidence="3" key="1">
    <citation type="submission" date="2017-03" db="EMBL/GenBank/DDBJ databases">
        <title>Novel pathways for hydrocarbon cycling and metabolic interdependencies in hydrothermal sediment communities.</title>
        <authorList>
            <person name="Dombrowski N."/>
            <person name="Seitz K."/>
            <person name="Teske A."/>
            <person name="Baker B."/>
        </authorList>
    </citation>
    <scope>NUCLEOTIDE SEQUENCE [LARGE SCALE GENOMIC DNA]</scope>
</reference>
<dbReference type="Pfam" id="PF13456">
    <property type="entry name" value="RVT_3"/>
    <property type="match status" value="1"/>
</dbReference>
<proteinExistence type="predicted"/>
<feature type="domain" description="RNase H type-1" evidence="1">
    <location>
        <begin position="7"/>
        <end position="138"/>
    </location>
</feature>
<evidence type="ECO:0000313" key="3">
    <source>
        <dbReference type="Proteomes" id="UP000192520"/>
    </source>
</evidence>
<dbReference type="InterPro" id="IPR002156">
    <property type="entry name" value="RNaseH_domain"/>
</dbReference>
<dbReference type="InterPro" id="IPR036397">
    <property type="entry name" value="RNaseH_sf"/>
</dbReference>
<dbReference type="InterPro" id="IPR012337">
    <property type="entry name" value="RNaseH-like_sf"/>
</dbReference>
<organism evidence="2 3">
    <name type="scientific">candidate division CPR3 bacterium 4484_211</name>
    <dbReference type="NCBI Taxonomy" id="1968527"/>
    <lineage>
        <taxon>Bacteria</taxon>
        <taxon>Bacteria division CPR3</taxon>
    </lineage>
</organism>
<sequence length="145" mass="16312">MKDKETKQKKLTIFCDGGARGNPGPGAIGIAIYHQGNLVKSISKFIGRLVTNNQAEYQAIIESLNQAEKLRATHIHLKIDSQLAQRQLTGQYKVKNAGIKVLWEKANRLINNFQEVTLEHIPREKNKEADKLVNEALCHLEKGSR</sequence>
<dbReference type="GO" id="GO:0003676">
    <property type="term" value="F:nucleic acid binding"/>
    <property type="evidence" value="ECO:0007669"/>
    <property type="project" value="InterPro"/>
</dbReference>
<dbReference type="Gene3D" id="3.30.420.10">
    <property type="entry name" value="Ribonuclease H-like superfamily/Ribonuclease H"/>
    <property type="match status" value="1"/>
</dbReference>
<dbReference type="SUPFAM" id="SSF53098">
    <property type="entry name" value="Ribonuclease H-like"/>
    <property type="match status" value="1"/>
</dbReference>
<evidence type="ECO:0000313" key="2">
    <source>
        <dbReference type="EMBL" id="OQX51110.1"/>
    </source>
</evidence>
<dbReference type="PANTHER" id="PTHR46387">
    <property type="entry name" value="POLYNUCLEOTIDYL TRANSFERASE, RIBONUCLEASE H-LIKE SUPERFAMILY PROTEIN"/>
    <property type="match status" value="1"/>
</dbReference>
<dbReference type="AlphaFoldDB" id="A0A1W9NYM0"/>
<dbReference type="PANTHER" id="PTHR46387:SF2">
    <property type="entry name" value="RIBONUCLEASE HI"/>
    <property type="match status" value="1"/>
</dbReference>
<dbReference type="GO" id="GO:0004523">
    <property type="term" value="F:RNA-DNA hybrid ribonuclease activity"/>
    <property type="evidence" value="ECO:0007669"/>
    <property type="project" value="InterPro"/>
</dbReference>
<comment type="caution">
    <text evidence="2">The sequence shown here is derived from an EMBL/GenBank/DDBJ whole genome shotgun (WGS) entry which is preliminary data.</text>
</comment>
<evidence type="ECO:0000259" key="1">
    <source>
        <dbReference type="PROSITE" id="PS50879"/>
    </source>
</evidence>
<dbReference type="PROSITE" id="PS50879">
    <property type="entry name" value="RNASE_H_1"/>
    <property type="match status" value="1"/>
</dbReference>
<gene>
    <name evidence="2" type="ORF">B5M47_01935</name>
</gene>
<dbReference type="STRING" id="1968527.B5M47_01935"/>
<dbReference type="Proteomes" id="UP000192520">
    <property type="component" value="Unassembled WGS sequence"/>
</dbReference>
<dbReference type="CDD" id="cd09279">
    <property type="entry name" value="RNase_HI_like"/>
    <property type="match status" value="1"/>
</dbReference>